<dbReference type="PANTHER" id="PTHR21327">
    <property type="entry name" value="GTP CYCLOHYDROLASE II-RELATED"/>
    <property type="match status" value="1"/>
</dbReference>
<evidence type="ECO:0000256" key="6">
    <source>
        <dbReference type="ARBA" id="ARBA00022723"/>
    </source>
</evidence>
<evidence type="ECO:0000256" key="12">
    <source>
        <dbReference type="ARBA" id="ARBA00048883"/>
    </source>
</evidence>
<dbReference type="InterPro" id="IPR000926">
    <property type="entry name" value="RibA"/>
</dbReference>
<dbReference type="AlphaFoldDB" id="A0A126X0P0"/>
<feature type="domain" description="PAS" evidence="16">
    <location>
        <begin position="205"/>
        <end position="237"/>
    </location>
</feature>
<keyword evidence="9" id="KW-0862">Zinc</keyword>
<evidence type="ECO:0000256" key="4">
    <source>
        <dbReference type="ARBA" id="ARBA00022448"/>
    </source>
</evidence>
<dbReference type="InterPro" id="IPR035965">
    <property type="entry name" value="PAS-like_dom_sf"/>
</dbReference>
<dbReference type="SMART" id="SM00745">
    <property type="entry name" value="MIT"/>
    <property type="match status" value="1"/>
</dbReference>
<accession>A0A126X0P0</accession>
<dbReference type="SUPFAM" id="SSF116846">
    <property type="entry name" value="MIT domain"/>
    <property type="match status" value="1"/>
</dbReference>
<keyword evidence="14" id="KW-0175">Coiled coil</keyword>
<comment type="catalytic activity">
    <reaction evidence="13">
        <text>GTP + 4 H2O = 2,5-diamino-6-hydroxy-4-(5-phosphoribosylamino)-pyrimidine + formate + 2 phosphate + 3 H(+)</text>
        <dbReference type="Rhea" id="RHEA:23704"/>
        <dbReference type="ChEBI" id="CHEBI:15377"/>
        <dbReference type="ChEBI" id="CHEBI:15378"/>
        <dbReference type="ChEBI" id="CHEBI:15740"/>
        <dbReference type="ChEBI" id="CHEBI:37565"/>
        <dbReference type="ChEBI" id="CHEBI:43474"/>
        <dbReference type="ChEBI" id="CHEBI:58614"/>
        <dbReference type="EC" id="3.5.4.25"/>
    </reaction>
</comment>
<evidence type="ECO:0000256" key="8">
    <source>
        <dbReference type="ARBA" id="ARBA00022801"/>
    </source>
</evidence>
<dbReference type="PANTHER" id="PTHR21327:SF47">
    <property type="entry name" value="GTP CYCLOHYDROLASE II DOMAIN-CONTAINING PROTEIN"/>
    <property type="match status" value="1"/>
</dbReference>
<evidence type="ECO:0000256" key="11">
    <source>
        <dbReference type="ARBA" id="ARBA00023134"/>
    </source>
</evidence>
<dbReference type="PROSITE" id="PS50112">
    <property type="entry name" value="PAS"/>
    <property type="match status" value="1"/>
</dbReference>
<sequence>MSDPFVNVVQEAIDIGHQAVTADEAKQYDAALSLYQRSLEYFIAGLKYEADEKSKEAIRNKAEEYMARAEELREATKKKKHVPAADMANGTTKCGRTVSCKQISEIATGMPYEIDQEYLSMLVNEYNIEDVIRGDDPCASASRRDCCRSAKGTCSLGTKQAEQASGIDVLAKMLLLMNAQHLSNECAAGSSPETVSKPSEDRVGIVITKLDTETIIYASEAFSRITGYAKKEVLGRNCRFLQGENTDPATIEEVRCAIRERRGCQVGILNYRKDGLQFWNMLTITPLKDIYGKITSFAGVIFLLGIAPSPLTDRKFAGRRLLKRLLALSHCENDGQKEEEEEADLISDDSDESNEEEDDIGSMLTQWVPWSSRSSSLVYVAETSLPTCRGFYRMRAYRDKHIVGYEPVAMICGDVEGRSSVPVRVHDQCVTSEVFGSLKCDCKDQLEFSLDYIRDNAPGIVIYLQQEGRGIGLANKIAAYAMQERGYDTVDANRILGLPDDCRDYRSVRDILADLGVRSIQLLTNNPRKLRKLRLLGVNIVSRIPVILPLNRFSAGYIHAKALRMGHMMTMSDAQQR</sequence>
<keyword evidence="7" id="KW-0547">Nucleotide-binding</keyword>
<dbReference type="Gene3D" id="3.30.450.20">
    <property type="entry name" value="PAS domain"/>
    <property type="match status" value="1"/>
</dbReference>
<dbReference type="InterPro" id="IPR036144">
    <property type="entry name" value="RibA-like_sf"/>
</dbReference>
<dbReference type="GO" id="GO:0003935">
    <property type="term" value="F:GTP cyclohydrolase II activity"/>
    <property type="evidence" value="ECO:0007669"/>
    <property type="project" value="UniProtKB-EC"/>
</dbReference>
<keyword evidence="8" id="KW-0378">Hydrolase</keyword>
<evidence type="ECO:0000256" key="13">
    <source>
        <dbReference type="ARBA" id="ARBA00049295"/>
    </source>
</evidence>
<feature type="region of interest" description="Disordered" evidence="15">
    <location>
        <begin position="333"/>
        <end position="358"/>
    </location>
</feature>
<dbReference type="NCBIfam" id="NF001591">
    <property type="entry name" value="PRK00393.1"/>
    <property type="match status" value="1"/>
</dbReference>
<dbReference type="CDD" id="cd00641">
    <property type="entry name" value="GTP_cyclohydro2"/>
    <property type="match status" value="1"/>
</dbReference>
<evidence type="ECO:0000256" key="9">
    <source>
        <dbReference type="ARBA" id="ARBA00022833"/>
    </source>
</evidence>
<keyword evidence="4" id="KW-0813">Transport</keyword>
<dbReference type="Gene3D" id="3.40.50.10990">
    <property type="entry name" value="GTP cyclohydrolase II"/>
    <property type="match status" value="1"/>
</dbReference>
<keyword evidence="5" id="KW-0686">Riboflavin biosynthesis</keyword>
<keyword evidence="10" id="KW-0653">Protein transport</keyword>
<feature type="coiled-coil region" evidence="14">
    <location>
        <begin position="48"/>
        <end position="79"/>
    </location>
</feature>
<dbReference type="SUPFAM" id="SSF55785">
    <property type="entry name" value="PYP-like sensor domain (PAS domain)"/>
    <property type="match status" value="1"/>
</dbReference>
<dbReference type="GO" id="GO:0046872">
    <property type="term" value="F:metal ion binding"/>
    <property type="evidence" value="ECO:0007669"/>
    <property type="project" value="UniProtKB-KW"/>
</dbReference>
<evidence type="ECO:0000256" key="14">
    <source>
        <dbReference type="SAM" id="Coils"/>
    </source>
</evidence>
<dbReference type="GO" id="GO:0009231">
    <property type="term" value="P:riboflavin biosynthetic process"/>
    <property type="evidence" value="ECO:0007669"/>
    <property type="project" value="UniProtKB-KW"/>
</dbReference>
<evidence type="ECO:0000259" key="16">
    <source>
        <dbReference type="PROSITE" id="PS50112"/>
    </source>
</evidence>
<dbReference type="InterPro" id="IPR036181">
    <property type="entry name" value="MIT_dom_sf"/>
</dbReference>
<evidence type="ECO:0000256" key="7">
    <source>
        <dbReference type="ARBA" id="ARBA00022741"/>
    </source>
</evidence>
<evidence type="ECO:0000256" key="1">
    <source>
        <dbReference type="ARBA" id="ARBA00001947"/>
    </source>
</evidence>
<evidence type="ECO:0000313" key="17">
    <source>
        <dbReference type="EMBL" id="AML78283.1"/>
    </source>
</evidence>
<evidence type="ECO:0000256" key="10">
    <source>
        <dbReference type="ARBA" id="ARBA00022927"/>
    </source>
</evidence>
<proteinExistence type="evidence at transcript level"/>
<dbReference type="Gene3D" id="1.20.58.80">
    <property type="entry name" value="Phosphotransferase system, lactose/cellobiose-type IIA subunit"/>
    <property type="match status" value="1"/>
</dbReference>
<comment type="pathway">
    <text evidence="2">Cofactor biosynthesis; riboflavin biosynthesis; 5-amino-6-(D-ribitylamino)uracil from GTP: step 1/4.</text>
</comment>
<dbReference type="InterPro" id="IPR032677">
    <property type="entry name" value="GTP_cyclohydro_II"/>
</dbReference>
<dbReference type="FunFam" id="1.20.58.80:FF:000004">
    <property type="entry name" value="Vacuolar protein sorting-associated protein 4"/>
    <property type="match status" value="1"/>
</dbReference>
<organism evidence="17">
    <name type="scientific">Gloeochaete wittrockiana</name>
    <dbReference type="NCBI Taxonomy" id="38269"/>
    <lineage>
        <taxon>Eukaryota</taxon>
        <taxon>Glaucocystophyceae</taxon>
        <taxon>Gloeochaetales</taxon>
        <taxon>Gloeochaetaceae</taxon>
        <taxon>Gloeochaete</taxon>
    </lineage>
</organism>
<dbReference type="GO" id="GO:0015031">
    <property type="term" value="P:protein transport"/>
    <property type="evidence" value="ECO:0007669"/>
    <property type="project" value="UniProtKB-KW"/>
</dbReference>
<evidence type="ECO:0000256" key="2">
    <source>
        <dbReference type="ARBA" id="ARBA00004853"/>
    </source>
</evidence>
<dbReference type="GO" id="GO:0008686">
    <property type="term" value="F:3,4-dihydroxy-2-butanone-4-phosphate synthase activity"/>
    <property type="evidence" value="ECO:0007669"/>
    <property type="project" value="TreeGrafter"/>
</dbReference>
<dbReference type="Pfam" id="PF04212">
    <property type="entry name" value="MIT"/>
    <property type="match status" value="1"/>
</dbReference>
<feature type="compositionally biased region" description="Acidic residues" evidence="15">
    <location>
        <begin position="337"/>
        <end position="358"/>
    </location>
</feature>
<evidence type="ECO:0000256" key="15">
    <source>
        <dbReference type="SAM" id="MobiDB-lite"/>
    </source>
</evidence>
<keyword evidence="6" id="KW-0479">Metal-binding</keyword>
<comment type="similarity">
    <text evidence="3">In the N-terminal section; belongs to the DHBP synthase family.</text>
</comment>
<dbReference type="FunFam" id="3.40.50.10990:FF:000001">
    <property type="entry name" value="Riboflavin biosynthesis protein RibBA"/>
    <property type="match status" value="1"/>
</dbReference>
<dbReference type="CDD" id="cd00130">
    <property type="entry name" value="PAS"/>
    <property type="match status" value="1"/>
</dbReference>
<name>A0A126X0P0_9EUKA</name>
<evidence type="ECO:0000256" key="3">
    <source>
        <dbReference type="ARBA" id="ARBA00005520"/>
    </source>
</evidence>
<dbReference type="GO" id="GO:0005525">
    <property type="term" value="F:GTP binding"/>
    <property type="evidence" value="ECO:0007669"/>
    <property type="project" value="UniProtKB-KW"/>
</dbReference>
<protein>
    <submittedName>
        <fullName evidence="17">Putative LOV domain-containing protein</fullName>
    </submittedName>
</protein>
<dbReference type="InterPro" id="IPR000014">
    <property type="entry name" value="PAS"/>
</dbReference>
<dbReference type="Pfam" id="PF13426">
    <property type="entry name" value="PAS_9"/>
    <property type="match status" value="1"/>
</dbReference>
<dbReference type="HAMAP" id="MF_00179">
    <property type="entry name" value="RibA"/>
    <property type="match status" value="1"/>
</dbReference>
<reference evidence="17" key="1">
    <citation type="journal article" date="2016" name="Proc. Natl. Acad. Sci. U.S.A.">
        <title>Functional and topological diversity of LOV domain photoreceptors.</title>
        <authorList>
            <person name="Glantz S.T."/>
            <person name="Carpenter E.J."/>
            <person name="Melkonian M."/>
            <person name="Gardner K.H."/>
            <person name="Boyden E.S."/>
            <person name="Wong G.K."/>
            <person name="Chow B.Y."/>
        </authorList>
    </citation>
    <scope>NUCLEOTIDE SEQUENCE</scope>
    <source>
        <strain evidence="17">PQED_2053933</strain>
    </source>
</reference>
<dbReference type="Pfam" id="PF00925">
    <property type="entry name" value="GTP_cyclohydro2"/>
    <property type="match status" value="1"/>
</dbReference>
<comment type="cofactor">
    <cofactor evidence="1">
        <name>Zn(2+)</name>
        <dbReference type="ChEBI" id="CHEBI:29105"/>
    </cofactor>
</comment>
<dbReference type="EMBL" id="KU700521">
    <property type="protein sequence ID" value="AML78283.1"/>
    <property type="molecule type" value="mRNA"/>
</dbReference>
<comment type="catalytic activity">
    <reaction evidence="12">
        <text>ATP + H2O = ADP + phosphate + H(+)</text>
        <dbReference type="Rhea" id="RHEA:13065"/>
        <dbReference type="ChEBI" id="CHEBI:15377"/>
        <dbReference type="ChEBI" id="CHEBI:15378"/>
        <dbReference type="ChEBI" id="CHEBI:30616"/>
        <dbReference type="ChEBI" id="CHEBI:43474"/>
        <dbReference type="ChEBI" id="CHEBI:456216"/>
        <dbReference type="EC" id="3.6.4.6"/>
    </reaction>
</comment>
<evidence type="ECO:0000256" key="5">
    <source>
        <dbReference type="ARBA" id="ARBA00022619"/>
    </source>
</evidence>
<dbReference type="NCBIfam" id="TIGR00229">
    <property type="entry name" value="sensory_box"/>
    <property type="match status" value="1"/>
</dbReference>
<dbReference type="GO" id="GO:0005829">
    <property type="term" value="C:cytosol"/>
    <property type="evidence" value="ECO:0007669"/>
    <property type="project" value="TreeGrafter"/>
</dbReference>
<dbReference type="InterPro" id="IPR007330">
    <property type="entry name" value="MIT_dom"/>
</dbReference>
<keyword evidence="11" id="KW-0342">GTP-binding</keyword>
<dbReference type="SUPFAM" id="SSF142695">
    <property type="entry name" value="RibA-like"/>
    <property type="match status" value="1"/>
</dbReference>